<comment type="caution">
    <text evidence="3">The sequence shown here is derived from an EMBL/GenBank/DDBJ whole genome shotgun (WGS) entry which is preliminary data.</text>
</comment>
<feature type="chain" id="PRO_5016186622" description="LPS-assembly protein LptD" evidence="1">
    <location>
        <begin position="20"/>
        <end position="702"/>
    </location>
</feature>
<keyword evidence="4" id="KW-1185">Reference proteome</keyword>
<organism evidence="3 4">
    <name type="scientific">Palleronia aestuarii</name>
    <dbReference type="NCBI Taxonomy" id="568105"/>
    <lineage>
        <taxon>Bacteria</taxon>
        <taxon>Pseudomonadati</taxon>
        <taxon>Pseudomonadota</taxon>
        <taxon>Alphaproteobacteria</taxon>
        <taxon>Rhodobacterales</taxon>
        <taxon>Roseobacteraceae</taxon>
        <taxon>Palleronia</taxon>
    </lineage>
</organism>
<comment type="caution">
    <text evidence="1">Lacks conserved residue(s) required for the propagation of feature annotation.</text>
</comment>
<dbReference type="HAMAP" id="MF_01411">
    <property type="entry name" value="LPS_assembly_LptD"/>
    <property type="match status" value="1"/>
</dbReference>
<evidence type="ECO:0000313" key="4">
    <source>
        <dbReference type="Proteomes" id="UP000248916"/>
    </source>
</evidence>
<dbReference type="GO" id="GO:0009279">
    <property type="term" value="C:cell outer membrane"/>
    <property type="evidence" value="ECO:0007669"/>
    <property type="project" value="UniProtKB-SubCell"/>
</dbReference>
<dbReference type="Proteomes" id="UP000248916">
    <property type="component" value="Unassembled WGS sequence"/>
</dbReference>
<evidence type="ECO:0000313" key="3">
    <source>
        <dbReference type="EMBL" id="PZX17506.1"/>
    </source>
</evidence>
<dbReference type="AlphaFoldDB" id="A0A2W7NW27"/>
<feature type="domain" description="LptD C-terminal" evidence="2">
    <location>
        <begin position="267"/>
        <end position="627"/>
    </location>
</feature>
<dbReference type="InterPro" id="IPR050218">
    <property type="entry name" value="LptD"/>
</dbReference>
<comment type="subunit">
    <text evidence="1">Component of the lipopolysaccharide transport and assembly complex.</text>
</comment>
<dbReference type="InterPro" id="IPR007543">
    <property type="entry name" value="LptD_C"/>
</dbReference>
<sequence length="702" mass="78182" precursor="true">MRIFLTALWLMVMPLSAGAQDLASLVADRVRVEGNARLVAEGDVEILFRDTRLTAPRIVYDREIDRIDITGPIVIHDGGSTLVLADAASLDADLRNGVLLSARLVLDRQLQLAATQVARLDGRYTELLDSVASSCEICAANPTPSWEIRARRIVHDQEERLLYFQDATFRLFGVPIAYFPRLRLPDPTRDRVTGLLIPRVRSTSQLGTGLKFPVFVTLGDHADITLTPYLSSSTSTLEGVYRQSLRFGDVIVEGAASNDDLVTDDLRWYLFAEGVFDLPRGFRLEFDVEEVSDRTYLIDYDYSEQDRLATEIEIVRARRDEFVSASLANFETLRDSEIPIRDQLPSLYGQFELEHRVPVGRGEMRIRLDAAILDREADADQIGRDVTRIGFSAEYGRGFVLPSGLVGRHTIGFDADSYEVDNDTRFEGTSGRITPSISTELRWPLARSGPGGTRQLLEPVIRVGWADSSGDPVPNEDSVLVEFDEGNLFSLSRFPGDDRIEEGLRANIGLGYTVIASSGWSSNLTVGRILRPDDATEFPRGTGLDAPRSDWLTAVQIDLGERLDVTSRALFDDGFSLSKSEARIAYADSSLSLESGYLWLEEEPRDNRPFDTHEVSLDGALRLSRHWTGTFGTRYDFNQDRSARAALGLEYRSECLIVDLSLSRRFTSTDTLEPTTSVGFGLRLAGIGDTRSDESYRKTCNG</sequence>
<evidence type="ECO:0000256" key="1">
    <source>
        <dbReference type="HAMAP-Rule" id="MF_01411"/>
    </source>
</evidence>
<dbReference type="GO" id="GO:0043165">
    <property type="term" value="P:Gram-negative-bacterium-type cell outer membrane assembly"/>
    <property type="evidence" value="ECO:0007669"/>
    <property type="project" value="UniProtKB-UniRule"/>
</dbReference>
<dbReference type="EMBL" id="QKZL01000004">
    <property type="protein sequence ID" value="PZX17506.1"/>
    <property type="molecule type" value="Genomic_DNA"/>
</dbReference>
<keyword evidence="1" id="KW-0998">Cell outer membrane</keyword>
<accession>A0A2W7NW27</accession>
<dbReference type="Pfam" id="PF04453">
    <property type="entry name" value="LptD"/>
    <property type="match status" value="1"/>
</dbReference>
<dbReference type="OrthoDB" id="9760225at2"/>
<comment type="similarity">
    <text evidence="1">Belongs to the LptD family.</text>
</comment>
<comment type="subcellular location">
    <subcellularLocation>
        <location evidence="1">Cell outer membrane</location>
    </subcellularLocation>
</comment>
<comment type="function">
    <text evidence="1">Involved in the assembly of lipopolysaccharide (LPS) at the surface of the outer membrane.</text>
</comment>
<feature type="signal peptide" evidence="1">
    <location>
        <begin position="1"/>
        <end position="19"/>
    </location>
</feature>
<dbReference type="GO" id="GO:0015920">
    <property type="term" value="P:lipopolysaccharide transport"/>
    <property type="evidence" value="ECO:0007669"/>
    <property type="project" value="InterPro"/>
</dbReference>
<keyword evidence="1" id="KW-0472">Membrane</keyword>
<proteinExistence type="inferred from homology"/>
<name>A0A2W7NW27_9RHOB</name>
<dbReference type="PANTHER" id="PTHR30189:SF1">
    <property type="entry name" value="LPS-ASSEMBLY PROTEIN LPTD"/>
    <property type="match status" value="1"/>
</dbReference>
<evidence type="ECO:0000259" key="2">
    <source>
        <dbReference type="Pfam" id="PF04453"/>
    </source>
</evidence>
<reference evidence="3 4" key="1">
    <citation type="submission" date="2018-06" db="EMBL/GenBank/DDBJ databases">
        <title>Genomic Encyclopedia of Archaeal and Bacterial Type Strains, Phase II (KMG-II): from individual species to whole genera.</title>
        <authorList>
            <person name="Goeker M."/>
        </authorList>
    </citation>
    <scope>NUCLEOTIDE SEQUENCE [LARGE SCALE GENOMIC DNA]</scope>
    <source>
        <strain evidence="3 4">DSM 22009</strain>
    </source>
</reference>
<dbReference type="InterPro" id="IPR020889">
    <property type="entry name" value="LipoPS_assembly_LptD"/>
</dbReference>
<dbReference type="RefSeq" id="WP_111536416.1">
    <property type="nucleotide sequence ID" value="NZ_QKZL01000004.1"/>
</dbReference>
<gene>
    <name evidence="1" type="primary">lptD</name>
    <name evidence="3" type="ORF">LX81_01229</name>
</gene>
<dbReference type="GO" id="GO:1990351">
    <property type="term" value="C:transporter complex"/>
    <property type="evidence" value="ECO:0007669"/>
    <property type="project" value="TreeGrafter"/>
</dbReference>
<protein>
    <recommendedName>
        <fullName evidence="1">LPS-assembly protein LptD</fullName>
    </recommendedName>
</protein>
<keyword evidence="1" id="KW-0732">Signal</keyword>
<dbReference type="PANTHER" id="PTHR30189">
    <property type="entry name" value="LPS-ASSEMBLY PROTEIN"/>
    <property type="match status" value="1"/>
</dbReference>